<dbReference type="EMBL" id="QSQN01000002">
    <property type="protein sequence ID" value="RGK42674.1"/>
    <property type="molecule type" value="Genomic_DNA"/>
</dbReference>
<gene>
    <name evidence="3" type="ORF">DW672_00300</name>
    <name evidence="2" type="ORF">DXD17_00935</name>
</gene>
<evidence type="ECO:0000313" key="5">
    <source>
        <dbReference type="Proteomes" id="UP000284902"/>
    </source>
</evidence>
<evidence type="ECO:0000313" key="3">
    <source>
        <dbReference type="EMBL" id="RHF63322.1"/>
    </source>
</evidence>
<proteinExistence type="predicted"/>
<protein>
    <submittedName>
        <fullName evidence="2">VTC domain-containing protein</fullName>
    </submittedName>
</protein>
<dbReference type="SUPFAM" id="SSF55154">
    <property type="entry name" value="CYTH-like phosphatases"/>
    <property type="match status" value="1"/>
</dbReference>
<evidence type="ECO:0000313" key="2">
    <source>
        <dbReference type="EMBL" id="RGK42674.1"/>
    </source>
</evidence>
<sequence length="236" mass="28415">MAVQKVFKRYEYKYLLTREQKELLQNVMEEYMIPDEYGKSTICNLYFDTPQYLLIRRSIENKVYKEKVRLRTYGRAEPAGEAFIELKKKYKKVVYKRRICTEYEKAIQYLCRGERVVGESQIGEELDYALRLYQGIRPAMWLSYEREAFYGKEDHELRMTFDQNILWRTEDLDLSSPIYGRSLLDEDQSLLEIKVGHAIPLWLSHFLTENKMFRTSYSKYGNAYRTLLREGEINYV</sequence>
<organism evidence="2 4">
    <name type="scientific">[Ruminococcus] lactaris</name>
    <dbReference type="NCBI Taxonomy" id="46228"/>
    <lineage>
        <taxon>Bacteria</taxon>
        <taxon>Bacillati</taxon>
        <taxon>Bacillota</taxon>
        <taxon>Clostridia</taxon>
        <taxon>Lachnospirales</taxon>
        <taxon>Lachnospiraceae</taxon>
        <taxon>Mediterraneibacter</taxon>
    </lineage>
</organism>
<dbReference type="InterPro" id="IPR042267">
    <property type="entry name" value="VTC_sf"/>
</dbReference>
<dbReference type="GO" id="GO:0006799">
    <property type="term" value="P:polyphosphate biosynthetic process"/>
    <property type="evidence" value="ECO:0007669"/>
    <property type="project" value="UniProtKB-ARBA"/>
</dbReference>
<evidence type="ECO:0000313" key="4">
    <source>
        <dbReference type="Proteomes" id="UP000260793"/>
    </source>
</evidence>
<accession>A0A3E4LZ19</accession>
<dbReference type="Pfam" id="PF09359">
    <property type="entry name" value="VTC"/>
    <property type="match status" value="1"/>
</dbReference>
<reference evidence="4 5" key="1">
    <citation type="submission" date="2018-08" db="EMBL/GenBank/DDBJ databases">
        <title>A genome reference for cultivated species of the human gut microbiota.</title>
        <authorList>
            <person name="Zou Y."/>
            <person name="Xue W."/>
            <person name="Luo G."/>
        </authorList>
    </citation>
    <scope>NUCLEOTIDE SEQUENCE [LARGE SCALE GENOMIC DNA]</scope>
    <source>
        <strain evidence="3 5">AM25-1LB</strain>
        <strain evidence="2 4">TF11-7</strain>
    </source>
</reference>
<comment type="caution">
    <text evidence="2">The sequence shown here is derived from an EMBL/GenBank/DDBJ whole genome shotgun (WGS) entry which is preliminary data.</text>
</comment>
<dbReference type="EMBL" id="QRHG01000001">
    <property type="protein sequence ID" value="RHF63322.1"/>
    <property type="molecule type" value="Genomic_DNA"/>
</dbReference>
<dbReference type="InterPro" id="IPR033469">
    <property type="entry name" value="CYTH-like_dom_sf"/>
</dbReference>
<name>A0A3E4LZ19_9FIRM</name>
<dbReference type="InterPro" id="IPR018966">
    <property type="entry name" value="VTC_domain"/>
</dbReference>
<evidence type="ECO:0000259" key="1">
    <source>
        <dbReference type="Pfam" id="PF09359"/>
    </source>
</evidence>
<dbReference type="Proteomes" id="UP000260793">
    <property type="component" value="Unassembled WGS sequence"/>
</dbReference>
<dbReference type="CDD" id="cd07750">
    <property type="entry name" value="PolyPPase_VTC_like"/>
    <property type="match status" value="1"/>
</dbReference>
<dbReference type="RefSeq" id="WP_023922470.1">
    <property type="nucleotide sequence ID" value="NZ_CAJMJQ010000002.1"/>
</dbReference>
<feature type="domain" description="VTC" evidence="1">
    <location>
        <begin position="8"/>
        <end position="227"/>
    </location>
</feature>
<dbReference type="Proteomes" id="UP000284902">
    <property type="component" value="Unassembled WGS sequence"/>
</dbReference>
<dbReference type="Gene3D" id="3.20.100.30">
    <property type="entry name" value="VTC, catalytic tunnel domain"/>
    <property type="match status" value="1"/>
</dbReference>
<dbReference type="AlphaFoldDB" id="A0A3E4LZ19"/>